<feature type="compositionally biased region" description="Basic and acidic residues" evidence="1">
    <location>
        <begin position="26"/>
        <end position="36"/>
    </location>
</feature>
<gene>
    <name evidence="2" type="ORF">BQ8794_180116</name>
</gene>
<evidence type="ECO:0000256" key="1">
    <source>
        <dbReference type="SAM" id="MobiDB-lite"/>
    </source>
</evidence>
<keyword evidence="3" id="KW-1185">Reference proteome</keyword>
<feature type="region of interest" description="Disordered" evidence="1">
    <location>
        <begin position="116"/>
        <end position="166"/>
    </location>
</feature>
<feature type="region of interest" description="Disordered" evidence="1">
    <location>
        <begin position="65"/>
        <end position="102"/>
    </location>
</feature>
<proteinExistence type="predicted"/>
<evidence type="ECO:0000313" key="3">
    <source>
        <dbReference type="Proteomes" id="UP000188388"/>
    </source>
</evidence>
<sequence length="166" mass="18772">MCGEGGRSYLGRSAPCPEFRTRPAVRRADRGAEVSRGHSSSRVCLRRRPERWKWKVVPRVSIRPCGRNRFSGLPARPDGEARRNGKRRDRSQLGDARREIPALDTSQEALVAQFIEPPNTDPYVGGVGGEEPRGSPYPDLTRPAKIMPAWPLEPRRRRVRAPLTRK</sequence>
<accession>A0A1R3V4D3</accession>
<reference evidence="3" key="1">
    <citation type="submission" date="2017-01" db="EMBL/GenBank/DDBJ databases">
        <authorList>
            <person name="Brunel B."/>
        </authorList>
    </citation>
    <scope>NUCLEOTIDE SEQUENCE [LARGE SCALE GENOMIC DNA]</scope>
</reference>
<dbReference type="Proteomes" id="UP000188388">
    <property type="component" value="Unassembled WGS sequence"/>
</dbReference>
<evidence type="ECO:0000313" key="2">
    <source>
        <dbReference type="EMBL" id="SIT54772.1"/>
    </source>
</evidence>
<feature type="compositionally biased region" description="Basic residues" evidence="1">
    <location>
        <begin position="155"/>
        <end position="166"/>
    </location>
</feature>
<feature type="compositionally biased region" description="Basic and acidic residues" evidence="1">
    <location>
        <begin position="90"/>
        <end position="101"/>
    </location>
</feature>
<name>A0A1R3V4D3_9HYPH</name>
<organism evidence="2 3">
    <name type="scientific">Mesorhizobium prunaredense</name>
    <dbReference type="NCBI Taxonomy" id="1631249"/>
    <lineage>
        <taxon>Bacteria</taxon>
        <taxon>Pseudomonadati</taxon>
        <taxon>Pseudomonadota</taxon>
        <taxon>Alphaproteobacteria</taxon>
        <taxon>Hyphomicrobiales</taxon>
        <taxon>Phyllobacteriaceae</taxon>
        <taxon>Mesorhizobium</taxon>
    </lineage>
</organism>
<protein>
    <submittedName>
        <fullName evidence="2">Uncharacterized protein</fullName>
    </submittedName>
</protein>
<dbReference type="EMBL" id="FTPD01000010">
    <property type="protein sequence ID" value="SIT54772.1"/>
    <property type="molecule type" value="Genomic_DNA"/>
</dbReference>
<feature type="region of interest" description="Disordered" evidence="1">
    <location>
        <begin position="1"/>
        <end position="42"/>
    </location>
</feature>
<dbReference type="AlphaFoldDB" id="A0A1R3V4D3"/>